<evidence type="ECO:0000256" key="4">
    <source>
        <dbReference type="ARBA" id="ARBA00022692"/>
    </source>
</evidence>
<evidence type="ECO:0000313" key="10">
    <source>
        <dbReference type="EMBL" id="VTN13874.1"/>
    </source>
</evidence>
<organism evidence="10 11">
    <name type="scientific">Raoultella terrigena</name>
    <name type="common">Klebsiella terrigena</name>
    <dbReference type="NCBI Taxonomy" id="577"/>
    <lineage>
        <taxon>Bacteria</taxon>
        <taxon>Pseudomonadati</taxon>
        <taxon>Pseudomonadota</taxon>
        <taxon>Gammaproteobacteria</taxon>
        <taxon>Enterobacterales</taxon>
        <taxon>Enterobacteriaceae</taxon>
        <taxon>Klebsiella/Raoultella group</taxon>
        <taxon>Raoultella</taxon>
    </lineage>
</organism>
<keyword evidence="3" id="KW-1003">Cell membrane</keyword>
<dbReference type="GO" id="GO:0005886">
    <property type="term" value="C:plasma membrane"/>
    <property type="evidence" value="ECO:0007669"/>
    <property type="project" value="UniProtKB-SubCell"/>
</dbReference>
<dbReference type="GO" id="GO:0015293">
    <property type="term" value="F:symporter activity"/>
    <property type="evidence" value="ECO:0007669"/>
    <property type="project" value="UniProtKB-KW"/>
</dbReference>
<proteinExistence type="predicted"/>
<gene>
    <name evidence="10" type="ORF">NCTC9185_05920</name>
</gene>
<feature type="transmembrane region" description="Helical" evidence="8">
    <location>
        <begin position="20"/>
        <end position="37"/>
    </location>
</feature>
<keyword evidence="7 8" id="KW-0472">Membrane</keyword>
<keyword evidence="2" id="KW-0813">Transport</keyword>
<evidence type="ECO:0000256" key="7">
    <source>
        <dbReference type="ARBA" id="ARBA00023136"/>
    </source>
</evidence>
<dbReference type="EMBL" id="CABDVU010000001">
    <property type="protein sequence ID" value="VTN13874.1"/>
    <property type="molecule type" value="Genomic_DNA"/>
</dbReference>
<dbReference type="PANTHER" id="PTHR43528:SF7">
    <property type="entry name" value="MFS TRANSPORTER"/>
    <property type="match status" value="1"/>
</dbReference>
<dbReference type="AlphaFoldDB" id="A0A4V6YW61"/>
<dbReference type="InterPro" id="IPR051084">
    <property type="entry name" value="H+-coupled_symporters"/>
</dbReference>
<evidence type="ECO:0000259" key="9">
    <source>
        <dbReference type="PROSITE" id="PS50850"/>
    </source>
</evidence>
<dbReference type="PROSITE" id="PS50850">
    <property type="entry name" value="MFS"/>
    <property type="match status" value="1"/>
</dbReference>
<protein>
    <submittedName>
        <fullName evidence="10">Alpha-ketoglutarate transporter</fullName>
    </submittedName>
</protein>
<evidence type="ECO:0000256" key="5">
    <source>
        <dbReference type="ARBA" id="ARBA00022847"/>
    </source>
</evidence>
<dbReference type="Proteomes" id="UP000339249">
    <property type="component" value="Unassembled WGS sequence"/>
</dbReference>
<evidence type="ECO:0000256" key="1">
    <source>
        <dbReference type="ARBA" id="ARBA00004651"/>
    </source>
</evidence>
<dbReference type="InterPro" id="IPR036259">
    <property type="entry name" value="MFS_trans_sf"/>
</dbReference>
<dbReference type="InterPro" id="IPR020846">
    <property type="entry name" value="MFS_dom"/>
</dbReference>
<accession>A0A4V6YW61</accession>
<keyword evidence="5" id="KW-0769">Symport</keyword>
<evidence type="ECO:0000256" key="6">
    <source>
        <dbReference type="ARBA" id="ARBA00022989"/>
    </source>
</evidence>
<feature type="domain" description="Major facilitator superfamily (MFS) profile" evidence="9">
    <location>
        <begin position="1"/>
        <end position="62"/>
    </location>
</feature>
<keyword evidence="6 8" id="KW-1133">Transmembrane helix</keyword>
<reference evidence="10 11" key="1">
    <citation type="submission" date="2019-04" db="EMBL/GenBank/DDBJ databases">
        <authorList>
            <consortium name="Pathogen Informatics"/>
        </authorList>
    </citation>
    <scope>NUCLEOTIDE SEQUENCE [LARGE SCALE GENOMIC DNA]</scope>
    <source>
        <strain evidence="10 11">NCTC9185</strain>
    </source>
</reference>
<comment type="subcellular location">
    <subcellularLocation>
        <location evidence="1">Cell membrane</location>
        <topology evidence="1">Multi-pass membrane protein</topology>
    </subcellularLocation>
</comment>
<keyword evidence="4 8" id="KW-0812">Transmembrane</keyword>
<dbReference type="Gene3D" id="1.20.1250.20">
    <property type="entry name" value="MFS general substrate transporter like domains"/>
    <property type="match status" value="1"/>
</dbReference>
<dbReference type="SUPFAM" id="SSF103473">
    <property type="entry name" value="MFS general substrate transporter"/>
    <property type="match status" value="1"/>
</dbReference>
<evidence type="ECO:0000256" key="8">
    <source>
        <dbReference type="SAM" id="Phobius"/>
    </source>
</evidence>
<evidence type="ECO:0000313" key="11">
    <source>
        <dbReference type="Proteomes" id="UP000339249"/>
    </source>
</evidence>
<name>A0A4V6YW61_RAOTE</name>
<evidence type="ECO:0000256" key="3">
    <source>
        <dbReference type="ARBA" id="ARBA00022475"/>
    </source>
</evidence>
<dbReference type="PANTHER" id="PTHR43528">
    <property type="entry name" value="ALPHA-KETOGLUTARATE PERMEASE"/>
    <property type="match status" value="1"/>
</dbReference>
<sequence length="62" mass="6606">MVATLINTSLTPQGIHDGGWRIPFLLGGVFGLVAMYLRRWLQETPDIPRDAAAQSISPGAAG</sequence>
<evidence type="ECO:0000256" key="2">
    <source>
        <dbReference type="ARBA" id="ARBA00022448"/>
    </source>
</evidence>